<keyword evidence="2" id="KW-0805">Transcription regulation</keyword>
<dbReference type="GO" id="GO:0003677">
    <property type="term" value="F:DNA binding"/>
    <property type="evidence" value="ECO:0007669"/>
    <property type="project" value="UniProtKB-KW"/>
</dbReference>
<reference evidence="6" key="1">
    <citation type="submission" date="2010-12" db="EMBL/GenBank/DDBJ databases">
        <title>Complete sequence of Bacillus cellulosilyticus DSM 2522.</title>
        <authorList>
            <consortium name="US DOE Joint Genome Institute"/>
            <person name="Lucas S."/>
            <person name="Copeland A."/>
            <person name="Lapidus A."/>
            <person name="Cheng J.-F."/>
            <person name="Bruce D."/>
            <person name="Goodwin L."/>
            <person name="Pitluck S."/>
            <person name="Chertkov O."/>
            <person name="Detter J.C."/>
            <person name="Han C."/>
            <person name="Tapia R."/>
            <person name="Land M."/>
            <person name="Hauser L."/>
            <person name="Jeffries C."/>
            <person name="Kyrpides N."/>
            <person name="Ivanova N."/>
            <person name="Mikhailova N."/>
            <person name="Brumm P."/>
            <person name="Mead D."/>
            <person name="Woyke T."/>
        </authorList>
    </citation>
    <scope>NUCLEOTIDE SEQUENCE [LARGE SCALE GENOMIC DNA]</scope>
    <source>
        <strain evidence="6">DSM 2522</strain>
    </source>
</reference>
<evidence type="ECO:0000259" key="5">
    <source>
        <dbReference type="PROSITE" id="PS50931"/>
    </source>
</evidence>
<sequence length="293" mass="33414">MEFRQIKYFIEVADREHVTDAAYALHVAQSAVSRQIFNLEKELGVDLFIRDGRSVKLTPIGKLFLERVKHAMNLMEDAKKEVLDYLEPEKGTVRIAFPSSLAAYTLPRAIYAFRQLYPEAQFHLKQALYNELVDSVRKGYFNLALIAPIVKEERNIDTKVLFHENVVALLPANHPMAYYKTIDLLDLIDDPFVLLPEGFTYRKIVLDACQEIGFEPKIAFEGDDVDALKGLVSAGLGVTLMPEMTLMDSIPKSTVKIPLRKPNLKRSVGIITPKDRSLLPTEQLFYNFITNFY</sequence>
<dbReference type="Proteomes" id="UP000001401">
    <property type="component" value="Chromosome"/>
</dbReference>
<dbReference type="PANTHER" id="PTHR30419:SF28">
    <property type="entry name" value="HTH-TYPE TRANSCRIPTIONAL REGULATOR BSDA"/>
    <property type="match status" value="1"/>
</dbReference>
<dbReference type="PRINTS" id="PR00039">
    <property type="entry name" value="HTHLYSR"/>
</dbReference>
<comment type="similarity">
    <text evidence="1">Belongs to the LysR transcriptional regulatory family.</text>
</comment>
<dbReference type="InterPro" id="IPR050950">
    <property type="entry name" value="HTH-type_LysR_regulators"/>
</dbReference>
<dbReference type="STRING" id="649639.Bcell_2227"/>
<keyword evidence="7" id="KW-1185">Reference proteome</keyword>
<dbReference type="PANTHER" id="PTHR30419">
    <property type="entry name" value="HTH-TYPE TRANSCRIPTIONAL REGULATOR YBHD"/>
    <property type="match status" value="1"/>
</dbReference>
<dbReference type="SUPFAM" id="SSF46785">
    <property type="entry name" value="Winged helix' DNA-binding domain"/>
    <property type="match status" value="1"/>
</dbReference>
<proteinExistence type="inferred from homology"/>
<organism evidence="6 7">
    <name type="scientific">Evansella cellulosilytica (strain ATCC 21833 / DSM 2522 / FERM P-1141 / JCM 9156 / N-4)</name>
    <name type="common">Bacillus cellulosilyticus</name>
    <dbReference type="NCBI Taxonomy" id="649639"/>
    <lineage>
        <taxon>Bacteria</taxon>
        <taxon>Bacillati</taxon>
        <taxon>Bacillota</taxon>
        <taxon>Bacilli</taxon>
        <taxon>Bacillales</taxon>
        <taxon>Bacillaceae</taxon>
        <taxon>Evansella</taxon>
    </lineage>
</organism>
<dbReference type="Gene3D" id="1.10.10.10">
    <property type="entry name" value="Winged helix-like DNA-binding domain superfamily/Winged helix DNA-binding domain"/>
    <property type="match status" value="1"/>
</dbReference>
<gene>
    <name evidence="6" type="ordered locus">Bcell_2227</name>
</gene>
<dbReference type="GO" id="GO:0003700">
    <property type="term" value="F:DNA-binding transcription factor activity"/>
    <property type="evidence" value="ECO:0007669"/>
    <property type="project" value="InterPro"/>
</dbReference>
<dbReference type="RefSeq" id="WP_013488822.1">
    <property type="nucleotide sequence ID" value="NC_014829.1"/>
</dbReference>
<dbReference type="InterPro" id="IPR036388">
    <property type="entry name" value="WH-like_DNA-bd_sf"/>
</dbReference>
<dbReference type="CDD" id="cd08434">
    <property type="entry name" value="PBP2_GltC_like"/>
    <property type="match status" value="1"/>
</dbReference>
<evidence type="ECO:0000256" key="3">
    <source>
        <dbReference type="ARBA" id="ARBA00023125"/>
    </source>
</evidence>
<dbReference type="eggNOG" id="COG0583">
    <property type="taxonomic scope" value="Bacteria"/>
</dbReference>
<dbReference type="FunFam" id="1.10.10.10:FF:000001">
    <property type="entry name" value="LysR family transcriptional regulator"/>
    <property type="match status" value="1"/>
</dbReference>
<dbReference type="Pfam" id="PF00126">
    <property type="entry name" value="HTH_1"/>
    <property type="match status" value="1"/>
</dbReference>
<dbReference type="Pfam" id="PF03466">
    <property type="entry name" value="LysR_substrate"/>
    <property type="match status" value="1"/>
</dbReference>
<accession>E6U2A9</accession>
<feature type="domain" description="HTH lysR-type" evidence="5">
    <location>
        <begin position="1"/>
        <end position="58"/>
    </location>
</feature>
<evidence type="ECO:0000313" key="6">
    <source>
        <dbReference type="EMBL" id="ADU30487.1"/>
    </source>
</evidence>
<dbReference type="InterPro" id="IPR005119">
    <property type="entry name" value="LysR_subst-bd"/>
</dbReference>
<dbReference type="InterPro" id="IPR036390">
    <property type="entry name" value="WH_DNA-bd_sf"/>
</dbReference>
<dbReference type="OrthoDB" id="9803735at2"/>
<protein>
    <submittedName>
        <fullName evidence="6">Transcriptional regulator, LysR family</fullName>
    </submittedName>
</protein>
<dbReference type="EMBL" id="CP002394">
    <property type="protein sequence ID" value="ADU30487.1"/>
    <property type="molecule type" value="Genomic_DNA"/>
</dbReference>
<evidence type="ECO:0000256" key="2">
    <source>
        <dbReference type="ARBA" id="ARBA00023015"/>
    </source>
</evidence>
<dbReference type="SUPFAM" id="SSF53850">
    <property type="entry name" value="Periplasmic binding protein-like II"/>
    <property type="match status" value="1"/>
</dbReference>
<dbReference type="Gene3D" id="3.40.190.10">
    <property type="entry name" value="Periplasmic binding protein-like II"/>
    <property type="match status" value="2"/>
</dbReference>
<evidence type="ECO:0000256" key="1">
    <source>
        <dbReference type="ARBA" id="ARBA00009437"/>
    </source>
</evidence>
<keyword evidence="3" id="KW-0238">DNA-binding</keyword>
<dbReference type="InterPro" id="IPR000847">
    <property type="entry name" value="LysR_HTH_N"/>
</dbReference>
<dbReference type="PROSITE" id="PS50931">
    <property type="entry name" value="HTH_LYSR"/>
    <property type="match status" value="1"/>
</dbReference>
<evidence type="ECO:0000313" key="7">
    <source>
        <dbReference type="Proteomes" id="UP000001401"/>
    </source>
</evidence>
<dbReference type="KEGG" id="bco:Bcell_2227"/>
<dbReference type="HOGENOM" id="CLU_039613_6_2_9"/>
<evidence type="ECO:0000256" key="4">
    <source>
        <dbReference type="ARBA" id="ARBA00023163"/>
    </source>
</evidence>
<keyword evidence="4" id="KW-0804">Transcription</keyword>
<name>E6U2A9_EVAC2</name>
<dbReference type="AlphaFoldDB" id="E6U2A9"/>
<dbReference type="GO" id="GO:0005829">
    <property type="term" value="C:cytosol"/>
    <property type="evidence" value="ECO:0007669"/>
    <property type="project" value="TreeGrafter"/>
</dbReference>